<organism evidence="2 3">
    <name type="scientific">Actinoallomurus iriomotensis</name>
    <dbReference type="NCBI Taxonomy" id="478107"/>
    <lineage>
        <taxon>Bacteria</taxon>
        <taxon>Bacillati</taxon>
        <taxon>Actinomycetota</taxon>
        <taxon>Actinomycetes</taxon>
        <taxon>Streptosporangiales</taxon>
        <taxon>Thermomonosporaceae</taxon>
        <taxon>Actinoallomurus</taxon>
    </lineage>
</organism>
<feature type="region of interest" description="Disordered" evidence="1">
    <location>
        <begin position="1"/>
        <end position="31"/>
    </location>
</feature>
<comment type="caution">
    <text evidence="2">The sequence shown here is derived from an EMBL/GenBank/DDBJ whole genome shotgun (WGS) entry which is preliminary data.</text>
</comment>
<dbReference type="AlphaFoldDB" id="A0A9W6VS35"/>
<accession>A0A9W6VS35</accession>
<feature type="compositionally biased region" description="Basic and acidic residues" evidence="1">
    <location>
        <begin position="65"/>
        <end position="75"/>
    </location>
</feature>
<gene>
    <name evidence="2" type="ORF">Airi01_065420</name>
</gene>
<dbReference type="EMBL" id="BSTJ01000009">
    <property type="protein sequence ID" value="GLY78275.1"/>
    <property type="molecule type" value="Genomic_DNA"/>
</dbReference>
<sequence>MHVVLRGLGAHEQPAQEFGPVGGHRDEGRLPADVLVDGGVETRITDHGTEPVLDLCRQPHEARRVSLKGEPDDHASSIAGTGPAGVRMGDAGIGGGRGRRT</sequence>
<evidence type="ECO:0000313" key="3">
    <source>
        <dbReference type="Proteomes" id="UP001165135"/>
    </source>
</evidence>
<protein>
    <submittedName>
        <fullName evidence="2">Uncharacterized protein</fullName>
    </submittedName>
</protein>
<feature type="region of interest" description="Disordered" evidence="1">
    <location>
        <begin position="65"/>
        <end position="101"/>
    </location>
</feature>
<evidence type="ECO:0000256" key="1">
    <source>
        <dbReference type="SAM" id="MobiDB-lite"/>
    </source>
</evidence>
<dbReference type="Proteomes" id="UP001165135">
    <property type="component" value="Unassembled WGS sequence"/>
</dbReference>
<name>A0A9W6VS35_9ACTN</name>
<evidence type="ECO:0000313" key="2">
    <source>
        <dbReference type="EMBL" id="GLY78275.1"/>
    </source>
</evidence>
<proteinExistence type="predicted"/>
<feature type="compositionally biased region" description="Gly residues" evidence="1">
    <location>
        <begin position="91"/>
        <end position="101"/>
    </location>
</feature>
<reference evidence="2" key="1">
    <citation type="submission" date="2023-03" db="EMBL/GenBank/DDBJ databases">
        <title>Actinoallomurus iriomotensis NBRC 103681.</title>
        <authorList>
            <person name="Ichikawa N."/>
            <person name="Sato H."/>
            <person name="Tonouchi N."/>
        </authorList>
    </citation>
    <scope>NUCLEOTIDE SEQUENCE</scope>
    <source>
        <strain evidence="2">NBRC 103681</strain>
    </source>
</reference>